<comment type="caution">
    <text evidence="1">The sequence shown here is derived from an EMBL/GenBank/DDBJ whole genome shotgun (WGS) entry which is preliminary data.</text>
</comment>
<evidence type="ECO:0000313" key="2">
    <source>
        <dbReference type="Proteomes" id="UP001446205"/>
    </source>
</evidence>
<proteinExistence type="predicted"/>
<organism evidence="1 2">
    <name type="scientific">Thermithiobacillus plumbiphilus</name>
    <dbReference type="NCBI Taxonomy" id="1729899"/>
    <lineage>
        <taxon>Bacteria</taxon>
        <taxon>Pseudomonadati</taxon>
        <taxon>Pseudomonadota</taxon>
        <taxon>Acidithiobacillia</taxon>
        <taxon>Acidithiobacillales</taxon>
        <taxon>Thermithiobacillaceae</taxon>
        <taxon>Thermithiobacillus</taxon>
    </lineage>
</organism>
<name>A0ABU9D6R8_9PROT</name>
<sequence>MAKARVFIDTNIIIEAFRTGCWTAICNKFAIETVDKCVEEALTGNPDDPGRVHIDRDALLEGLTDRHQVGKLELAKLVLTHPSCHGLDDGELHLLAWLDAQGLLPNALILVSTADKAAIVATGNIGWLDSLTSLEHLANESGVTHGQLNSLARHYRAGWLDEIRVKIRLGIIP</sequence>
<keyword evidence="2" id="KW-1185">Reference proteome</keyword>
<reference evidence="1 2" key="1">
    <citation type="submission" date="2024-04" db="EMBL/GenBank/DDBJ databases">
        <authorList>
            <person name="Abashina T."/>
            <person name="Shaikin A."/>
        </authorList>
    </citation>
    <scope>NUCLEOTIDE SEQUENCE [LARGE SCALE GENOMIC DNA]</scope>
    <source>
        <strain evidence="1 2">AAFK</strain>
    </source>
</reference>
<gene>
    <name evidence="1" type="ORF">WOB96_04985</name>
</gene>
<evidence type="ECO:0000313" key="1">
    <source>
        <dbReference type="EMBL" id="MEK8089114.1"/>
    </source>
</evidence>
<evidence type="ECO:0008006" key="3">
    <source>
        <dbReference type="Google" id="ProtNLM"/>
    </source>
</evidence>
<dbReference type="RefSeq" id="WP_341370180.1">
    <property type="nucleotide sequence ID" value="NZ_JBBPCO010000003.1"/>
</dbReference>
<accession>A0ABU9D6R8</accession>
<dbReference type="Proteomes" id="UP001446205">
    <property type="component" value="Unassembled WGS sequence"/>
</dbReference>
<dbReference type="EMBL" id="JBBPCO010000003">
    <property type="protein sequence ID" value="MEK8089114.1"/>
    <property type="molecule type" value="Genomic_DNA"/>
</dbReference>
<protein>
    <recommendedName>
        <fullName evidence="3">PIN domain-containing protein</fullName>
    </recommendedName>
</protein>